<accession>A0A4R8V4A2</accession>
<reference evidence="1 2" key="1">
    <citation type="submission" date="2019-03" db="EMBL/GenBank/DDBJ databases">
        <title>Genomics of glacier-inhabiting Cryobacterium strains.</title>
        <authorList>
            <person name="Liu Q."/>
            <person name="Xin Y.-H."/>
        </authorList>
    </citation>
    <scope>NUCLEOTIDE SEQUENCE [LARGE SCALE GENOMIC DNA]</scope>
    <source>
        <strain evidence="1 2">HLT2-23</strain>
    </source>
</reference>
<dbReference type="OrthoDB" id="5099734at2"/>
<dbReference type="EMBL" id="SOEY01000007">
    <property type="protein sequence ID" value="TFB75880.1"/>
    <property type="molecule type" value="Genomic_DNA"/>
</dbReference>
<dbReference type="Proteomes" id="UP000298173">
    <property type="component" value="Unassembled WGS sequence"/>
</dbReference>
<sequence>MSDQHFEQDETLRLPTIQFRVVLDLGPRLAAAVTLPPELAHPDLFADRDDEGGALNLSIDYDSGQLHVLLDEAGPSFHYHGTSDPFESPWPADQTEKLLEWALILVQEVDALDDLLDSIFEAAEWFEQGLTLYVPETEPTQLELIEVGIIGELLTLPWLGSGRVDHEHIDGDNHPIALLWNMNNDDPDQPIARAWLDPETGEPRTTAEPGVDWNAVAMSEDEVLQWLVGIYTNHHVAPTPEAQIMRAALERLGGIS</sequence>
<organism evidence="1 2">
    <name type="scientific">Cryobacterium glaciale</name>
    <dbReference type="NCBI Taxonomy" id="1259145"/>
    <lineage>
        <taxon>Bacteria</taxon>
        <taxon>Bacillati</taxon>
        <taxon>Actinomycetota</taxon>
        <taxon>Actinomycetes</taxon>
        <taxon>Micrococcales</taxon>
        <taxon>Microbacteriaceae</taxon>
        <taxon>Cryobacterium</taxon>
    </lineage>
</organism>
<name>A0A4R8V4A2_9MICO</name>
<comment type="caution">
    <text evidence="1">The sequence shown here is derived from an EMBL/GenBank/DDBJ whole genome shotgun (WGS) entry which is preliminary data.</text>
</comment>
<evidence type="ECO:0000313" key="2">
    <source>
        <dbReference type="Proteomes" id="UP000298173"/>
    </source>
</evidence>
<dbReference type="RefSeq" id="WP_134501777.1">
    <property type="nucleotide sequence ID" value="NZ_SOEY01000007.1"/>
</dbReference>
<dbReference type="AlphaFoldDB" id="A0A4R8V4A2"/>
<gene>
    <name evidence="1" type="ORF">E3O06_04375</name>
</gene>
<evidence type="ECO:0000313" key="1">
    <source>
        <dbReference type="EMBL" id="TFB75880.1"/>
    </source>
</evidence>
<proteinExistence type="predicted"/>
<protein>
    <submittedName>
        <fullName evidence="1">Uncharacterized protein</fullName>
    </submittedName>
</protein>
<keyword evidence="2" id="KW-1185">Reference proteome</keyword>